<feature type="domain" description="HTH lysR-type" evidence="5">
    <location>
        <begin position="6"/>
        <end position="63"/>
    </location>
</feature>
<dbReference type="PROSITE" id="PS50931">
    <property type="entry name" value="HTH_LYSR"/>
    <property type="match status" value="1"/>
</dbReference>
<dbReference type="InterPro" id="IPR050389">
    <property type="entry name" value="LysR-type_TF"/>
</dbReference>
<dbReference type="Pfam" id="PF00126">
    <property type="entry name" value="HTH_1"/>
    <property type="match status" value="1"/>
</dbReference>
<evidence type="ECO:0000256" key="1">
    <source>
        <dbReference type="ARBA" id="ARBA00009437"/>
    </source>
</evidence>
<keyword evidence="2" id="KW-0805">Transcription regulation</keyword>
<dbReference type="SUPFAM" id="SSF46785">
    <property type="entry name" value="Winged helix' DNA-binding domain"/>
    <property type="match status" value="1"/>
</dbReference>
<evidence type="ECO:0000256" key="2">
    <source>
        <dbReference type="ARBA" id="ARBA00023015"/>
    </source>
</evidence>
<dbReference type="InterPro" id="IPR000847">
    <property type="entry name" value="LysR_HTH_N"/>
</dbReference>
<proteinExistence type="inferred from homology"/>
<dbReference type="Gene3D" id="3.40.190.10">
    <property type="entry name" value="Periplasmic binding protein-like II"/>
    <property type="match status" value="2"/>
</dbReference>
<accession>A0A1U6I7Z8</accession>
<evidence type="ECO:0000313" key="7">
    <source>
        <dbReference type="Proteomes" id="UP000190989"/>
    </source>
</evidence>
<dbReference type="InterPro" id="IPR036388">
    <property type="entry name" value="WH-like_DNA-bd_sf"/>
</dbReference>
<evidence type="ECO:0000313" key="6">
    <source>
        <dbReference type="EMBL" id="SLK04112.1"/>
    </source>
</evidence>
<dbReference type="InterPro" id="IPR036390">
    <property type="entry name" value="WH_DNA-bd_sf"/>
</dbReference>
<dbReference type="GO" id="GO:0003700">
    <property type="term" value="F:DNA-binding transcription factor activity"/>
    <property type="evidence" value="ECO:0007669"/>
    <property type="project" value="InterPro"/>
</dbReference>
<dbReference type="PANTHER" id="PTHR30118">
    <property type="entry name" value="HTH-TYPE TRANSCRIPTIONAL REGULATOR LEUO-RELATED"/>
    <property type="match status" value="1"/>
</dbReference>
<reference evidence="7" key="1">
    <citation type="submission" date="2017-02" db="EMBL/GenBank/DDBJ databases">
        <authorList>
            <person name="Varghese N."/>
            <person name="Submissions S."/>
        </authorList>
    </citation>
    <scope>NUCLEOTIDE SEQUENCE [LARGE SCALE GENOMIC DNA]</scope>
    <source>
        <strain evidence="7">SM117</strain>
    </source>
</reference>
<dbReference type="PANTHER" id="PTHR30118:SF6">
    <property type="entry name" value="HTH-TYPE TRANSCRIPTIONAL REGULATOR LEUO"/>
    <property type="match status" value="1"/>
</dbReference>
<evidence type="ECO:0000256" key="4">
    <source>
        <dbReference type="ARBA" id="ARBA00023163"/>
    </source>
</evidence>
<dbReference type="InterPro" id="IPR005119">
    <property type="entry name" value="LysR_subst-bd"/>
</dbReference>
<sequence>MRLDNFDLNLLIAMEALLKERSVTRAAARLNITQSAMSAALKRLRHAFHDELFIMHGKKMIATPKALEIGPKVSAAIRDLRVLISSGAGFDPATSQRRFLIAASDYITTILMAPLLEVLENEAPGLRIDIVLPDSYASERLANGDIDLMIAPEPFLNPDHPRELLFVERYVVVGWSENPVMQKPLSMETWLESRHVAVQISGSGAFIETAMQELGIERRVEVRVPSFIQAPWLLPGTQHLALMHERLAHLMAPRLSLVIAESPIALPSMRQMIQFHATRTNDEGLSWLRGKLAELAAAGSVKPSV</sequence>
<keyword evidence="7" id="KW-1185">Reference proteome</keyword>
<dbReference type="SUPFAM" id="SSF53850">
    <property type="entry name" value="Periplasmic binding protein-like II"/>
    <property type="match status" value="1"/>
</dbReference>
<dbReference type="STRING" id="428990.SAMN06295987_104342"/>
<protein>
    <submittedName>
        <fullName evidence="6">DNA-binding transcriptional regulator, LysR family</fullName>
    </submittedName>
</protein>
<evidence type="ECO:0000256" key="3">
    <source>
        <dbReference type="ARBA" id="ARBA00023125"/>
    </source>
</evidence>
<dbReference type="Proteomes" id="UP000190989">
    <property type="component" value="Unassembled WGS sequence"/>
</dbReference>
<dbReference type="Gene3D" id="1.10.10.10">
    <property type="entry name" value="Winged helix-like DNA-binding domain superfamily/Winged helix DNA-binding domain"/>
    <property type="match status" value="1"/>
</dbReference>
<keyword evidence="4" id="KW-0804">Transcription</keyword>
<dbReference type="RefSeq" id="WP_079730974.1">
    <property type="nucleotide sequence ID" value="NZ_FVZE01000004.1"/>
</dbReference>
<evidence type="ECO:0000259" key="5">
    <source>
        <dbReference type="PROSITE" id="PS50931"/>
    </source>
</evidence>
<keyword evidence="3 6" id="KW-0238">DNA-binding</keyword>
<gene>
    <name evidence="6" type="ORF">SAMN06295987_104342</name>
</gene>
<name>A0A1U6I7Z8_9SPHN</name>
<comment type="similarity">
    <text evidence="1">Belongs to the LysR transcriptional regulatory family.</text>
</comment>
<organism evidence="6 7">
    <name type="scientific">Novosphingobium mathurense</name>
    <dbReference type="NCBI Taxonomy" id="428990"/>
    <lineage>
        <taxon>Bacteria</taxon>
        <taxon>Pseudomonadati</taxon>
        <taxon>Pseudomonadota</taxon>
        <taxon>Alphaproteobacteria</taxon>
        <taxon>Sphingomonadales</taxon>
        <taxon>Sphingomonadaceae</taxon>
        <taxon>Novosphingobium</taxon>
    </lineage>
</organism>
<dbReference type="PRINTS" id="PR00039">
    <property type="entry name" value="HTHLYSR"/>
</dbReference>
<dbReference type="EMBL" id="FVZE01000004">
    <property type="protein sequence ID" value="SLK04112.1"/>
    <property type="molecule type" value="Genomic_DNA"/>
</dbReference>
<dbReference type="AlphaFoldDB" id="A0A1U6I7Z8"/>
<dbReference type="GO" id="GO:0003677">
    <property type="term" value="F:DNA binding"/>
    <property type="evidence" value="ECO:0007669"/>
    <property type="project" value="UniProtKB-KW"/>
</dbReference>
<dbReference type="Pfam" id="PF03466">
    <property type="entry name" value="LysR_substrate"/>
    <property type="match status" value="1"/>
</dbReference>